<reference evidence="1 2" key="1">
    <citation type="submission" date="2023-03" db="EMBL/GenBank/DDBJ databases">
        <title>Fodinicurvata sp. CAU 1616 isolated from sea sendiment.</title>
        <authorList>
            <person name="Kim W."/>
        </authorList>
    </citation>
    <scope>NUCLEOTIDE SEQUENCE [LARGE SCALE GENOMIC DNA]</scope>
    <source>
        <strain evidence="1 2">CAU 1616</strain>
    </source>
</reference>
<accession>A0ABT5YNK8</accession>
<dbReference type="EMBL" id="JARHUD010000006">
    <property type="protein sequence ID" value="MDF2096553.1"/>
    <property type="molecule type" value="Genomic_DNA"/>
</dbReference>
<gene>
    <name evidence="1" type="ORF">P2G67_11245</name>
</gene>
<keyword evidence="2" id="KW-1185">Reference proteome</keyword>
<organism evidence="1 2">
    <name type="scientific">Aquibaculum arenosum</name>
    <dbReference type="NCBI Taxonomy" id="3032591"/>
    <lineage>
        <taxon>Bacteria</taxon>
        <taxon>Pseudomonadati</taxon>
        <taxon>Pseudomonadota</taxon>
        <taxon>Alphaproteobacteria</taxon>
        <taxon>Rhodospirillales</taxon>
        <taxon>Rhodovibrionaceae</taxon>
        <taxon>Aquibaculum</taxon>
    </lineage>
</organism>
<sequence length="64" mass="7210">MPRTSEFDVLLTQLREQGYADSVQMDAEARRLRAQAMRHYAAQFLAWLKSSGQTKSLGSAARHA</sequence>
<protein>
    <submittedName>
        <fullName evidence="1">Uncharacterized protein</fullName>
    </submittedName>
</protein>
<dbReference type="RefSeq" id="WP_275823094.1">
    <property type="nucleotide sequence ID" value="NZ_JARHUD010000006.1"/>
</dbReference>
<dbReference type="Proteomes" id="UP001215503">
    <property type="component" value="Unassembled WGS sequence"/>
</dbReference>
<comment type="caution">
    <text evidence="1">The sequence shown here is derived from an EMBL/GenBank/DDBJ whole genome shotgun (WGS) entry which is preliminary data.</text>
</comment>
<evidence type="ECO:0000313" key="1">
    <source>
        <dbReference type="EMBL" id="MDF2096553.1"/>
    </source>
</evidence>
<evidence type="ECO:0000313" key="2">
    <source>
        <dbReference type="Proteomes" id="UP001215503"/>
    </source>
</evidence>
<proteinExistence type="predicted"/>
<name>A0ABT5YNK8_9PROT</name>